<keyword evidence="11" id="KW-0539">Nucleus</keyword>
<dbReference type="SUPFAM" id="SSF56399">
    <property type="entry name" value="ADP-ribosylation"/>
    <property type="match status" value="1"/>
</dbReference>
<feature type="region of interest" description="Disordered" evidence="15">
    <location>
        <begin position="295"/>
        <end position="318"/>
    </location>
</feature>
<evidence type="ECO:0000256" key="15">
    <source>
        <dbReference type="SAM" id="MobiDB-lite"/>
    </source>
</evidence>
<dbReference type="Pfam" id="PF02877">
    <property type="entry name" value="PARP_reg"/>
    <property type="match status" value="1"/>
</dbReference>
<dbReference type="InterPro" id="IPR008893">
    <property type="entry name" value="WGR_domain"/>
</dbReference>
<evidence type="ECO:0000313" key="20">
    <source>
        <dbReference type="EMBL" id="KAK7475539.1"/>
    </source>
</evidence>
<dbReference type="SUPFAM" id="SSF117839">
    <property type="entry name" value="WWE domain"/>
    <property type="match status" value="2"/>
</dbReference>
<dbReference type="Pfam" id="PF02825">
    <property type="entry name" value="WWE"/>
    <property type="match status" value="2"/>
</dbReference>
<evidence type="ECO:0000256" key="11">
    <source>
        <dbReference type="ARBA" id="ARBA00023242"/>
    </source>
</evidence>
<keyword evidence="9 14" id="KW-0520">NAD</keyword>
<dbReference type="PANTHER" id="PTHR10459">
    <property type="entry name" value="DNA LIGASE"/>
    <property type="match status" value="1"/>
</dbReference>
<keyword evidence="5" id="KW-0479">Metal-binding</keyword>
<dbReference type="Proteomes" id="UP001519460">
    <property type="component" value="Unassembled WGS sequence"/>
</dbReference>
<dbReference type="GO" id="GO:0005634">
    <property type="term" value="C:nucleus"/>
    <property type="evidence" value="ECO:0007669"/>
    <property type="project" value="UniProtKB-SubCell"/>
</dbReference>
<feature type="domain" description="WWE" evidence="16">
    <location>
        <begin position="24"/>
        <end position="97"/>
    </location>
</feature>
<dbReference type="CDD" id="cd01437">
    <property type="entry name" value="parp_like"/>
    <property type="match status" value="1"/>
</dbReference>
<dbReference type="PROSITE" id="PS51060">
    <property type="entry name" value="PARP_ALPHA_HD"/>
    <property type="match status" value="1"/>
</dbReference>
<evidence type="ECO:0000256" key="4">
    <source>
        <dbReference type="ARBA" id="ARBA00022695"/>
    </source>
</evidence>
<evidence type="ECO:0000256" key="5">
    <source>
        <dbReference type="ARBA" id="ARBA00022723"/>
    </source>
</evidence>
<dbReference type="SMART" id="SM00678">
    <property type="entry name" value="WWE"/>
    <property type="match status" value="2"/>
</dbReference>
<dbReference type="InterPro" id="IPR036930">
    <property type="entry name" value="WGR_dom_sf"/>
</dbReference>
<gene>
    <name evidence="20" type="ORF">BaRGS_00033228</name>
</gene>
<dbReference type="PANTHER" id="PTHR10459:SF60">
    <property type="entry name" value="POLY [ADP-RIBOSE] POLYMERASE 2"/>
    <property type="match status" value="1"/>
</dbReference>
<dbReference type="PROSITE" id="PS51059">
    <property type="entry name" value="PARP_CATALYTIC"/>
    <property type="match status" value="1"/>
</dbReference>
<feature type="region of interest" description="Disordered" evidence="15">
    <location>
        <begin position="1"/>
        <end position="31"/>
    </location>
</feature>
<dbReference type="InterPro" id="IPR004170">
    <property type="entry name" value="WWE_dom"/>
</dbReference>
<dbReference type="EC" id="2.4.2.-" evidence="14"/>
<feature type="domain" description="WGR" evidence="19">
    <location>
        <begin position="195"/>
        <end position="283"/>
    </location>
</feature>
<evidence type="ECO:0000256" key="13">
    <source>
        <dbReference type="ARBA" id="ARBA00033987"/>
    </source>
</evidence>
<dbReference type="InterPro" id="IPR018123">
    <property type="entry name" value="WWE-dom_subgr"/>
</dbReference>
<evidence type="ECO:0000256" key="14">
    <source>
        <dbReference type="RuleBase" id="RU362114"/>
    </source>
</evidence>
<dbReference type="InterPro" id="IPR037197">
    <property type="entry name" value="WWE_dom_sf"/>
</dbReference>
<evidence type="ECO:0000256" key="7">
    <source>
        <dbReference type="ARBA" id="ARBA00022771"/>
    </source>
</evidence>
<dbReference type="PROSITE" id="PS50918">
    <property type="entry name" value="WWE"/>
    <property type="match status" value="2"/>
</dbReference>
<feature type="non-terminal residue" evidence="20">
    <location>
        <position position="572"/>
    </location>
</feature>
<dbReference type="PROSITE" id="PS51977">
    <property type="entry name" value="WGR"/>
    <property type="match status" value="1"/>
</dbReference>
<feature type="domain" description="PARP catalytic" evidence="17">
    <location>
        <begin position="440"/>
        <end position="572"/>
    </location>
</feature>
<dbReference type="Gene3D" id="1.20.142.10">
    <property type="entry name" value="Poly(ADP-ribose) polymerase, regulatory domain"/>
    <property type="match status" value="1"/>
</dbReference>
<feature type="domain" description="PARP alpha-helical" evidence="18">
    <location>
        <begin position="316"/>
        <end position="433"/>
    </location>
</feature>
<evidence type="ECO:0000259" key="16">
    <source>
        <dbReference type="PROSITE" id="PS50918"/>
    </source>
</evidence>
<name>A0ABD0JL35_9CAEN</name>
<dbReference type="EMBL" id="JACVVK020000403">
    <property type="protein sequence ID" value="KAK7475539.1"/>
    <property type="molecule type" value="Genomic_DNA"/>
</dbReference>
<keyword evidence="3 14" id="KW-0808">Transferase</keyword>
<protein>
    <recommendedName>
        <fullName evidence="14">Poly [ADP-ribose] polymerase</fullName>
        <shortName evidence="14">PARP</shortName>
        <ecNumber evidence="14">2.4.2.-</ecNumber>
    </recommendedName>
</protein>
<comment type="catalytic activity">
    <reaction evidence="13">
        <text>NAD(+) + (ADP-D-ribosyl)n-acceptor = nicotinamide + (ADP-D-ribosyl)n+1-acceptor + H(+).</text>
        <dbReference type="EC" id="2.4.2.30"/>
    </reaction>
</comment>
<evidence type="ECO:0000256" key="1">
    <source>
        <dbReference type="ARBA" id="ARBA00004123"/>
    </source>
</evidence>
<dbReference type="SUPFAM" id="SSF47587">
    <property type="entry name" value="Domain of poly(ADP-ribose) polymerase"/>
    <property type="match status" value="1"/>
</dbReference>
<feature type="domain" description="WWE" evidence="16">
    <location>
        <begin position="98"/>
        <end position="176"/>
    </location>
</feature>
<sequence length="572" mass="65095">MPPRKRASARRGEGDGPAAKKTRGGAAEAEVDGRQVRWEWEADGGKWTQYDSSINTELANAYTKKKDQISVDVAPKVTMLLQPLKMVQKNKKTGYERRLRMAILDPGDSEYYVWQWEDEKGKWNPYSAAVSLELEEARETKKGSVSFEACHRSYDVDLAKMEQLNTVTNVKRKVARSKSVRKVTINKGSAPVDAECPLVEKCHTNIGNNNNKYYVIQLLEENGKKALYVWQRWGRVGYKGQTNLVTCGGDLDKAKQVFTKKFKDKTGNDWSMKDNFFKCPGKYDLVQLDYSAQEEDEVDAPASATPEDDGDDKKPESKLDTKVQELIKMICDVKSMEEAVVEMKYDAKKAPLGKLTKEQIKEGYESLKEIESLINKKDFGRNLTDACSEFYTRIPHDFGMRVPPVIRTPKEVKEKLQLLEALEDIQYALKMLKQGDKSENPVDRHYHALACNLEPVDHSSDEFKLIDTYLQMTHAATHNMYKMKLLDMFDVQKHGEKENFQDYGNRMLLWHGSRLTNWAGILGQGLRIAPPEAPVTGYMFGKGVYFADMSSKSANYCFASRQKNVGLLLLCD</sequence>
<dbReference type="FunFam" id="2.20.140.10:FF:000001">
    <property type="entry name" value="Poly [ADP-ribose] polymerase"/>
    <property type="match status" value="1"/>
</dbReference>
<dbReference type="SUPFAM" id="SSF142921">
    <property type="entry name" value="WGR domain-like"/>
    <property type="match status" value="1"/>
</dbReference>
<dbReference type="InterPro" id="IPR012317">
    <property type="entry name" value="Poly(ADP-ribose)pol_cat_dom"/>
</dbReference>
<dbReference type="GO" id="GO:0016779">
    <property type="term" value="F:nucleotidyltransferase activity"/>
    <property type="evidence" value="ECO:0007669"/>
    <property type="project" value="UniProtKB-KW"/>
</dbReference>
<keyword evidence="6" id="KW-0677">Repeat</keyword>
<keyword evidence="4" id="KW-0548">Nucleotidyltransferase</keyword>
<comment type="similarity">
    <text evidence="12">Belongs to the ARTD/PARP family.</text>
</comment>
<evidence type="ECO:0000259" key="18">
    <source>
        <dbReference type="PROSITE" id="PS51060"/>
    </source>
</evidence>
<organism evidence="20 21">
    <name type="scientific">Batillaria attramentaria</name>
    <dbReference type="NCBI Taxonomy" id="370345"/>
    <lineage>
        <taxon>Eukaryota</taxon>
        <taxon>Metazoa</taxon>
        <taxon>Spiralia</taxon>
        <taxon>Lophotrochozoa</taxon>
        <taxon>Mollusca</taxon>
        <taxon>Gastropoda</taxon>
        <taxon>Caenogastropoda</taxon>
        <taxon>Sorbeoconcha</taxon>
        <taxon>Cerithioidea</taxon>
        <taxon>Batillariidae</taxon>
        <taxon>Batillaria</taxon>
    </lineage>
</organism>
<evidence type="ECO:0000256" key="8">
    <source>
        <dbReference type="ARBA" id="ARBA00022833"/>
    </source>
</evidence>
<evidence type="ECO:0000256" key="3">
    <source>
        <dbReference type="ARBA" id="ARBA00022679"/>
    </source>
</evidence>
<keyword evidence="2 14" id="KW-0328">Glycosyltransferase</keyword>
<dbReference type="SMART" id="SM00773">
    <property type="entry name" value="WGR"/>
    <property type="match status" value="1"/>
</dbReference>
<evidence type="ECO:0000256" key="10">
    <source>
        <dbReference type="ARBA" id="ARBA00023125"/>
    </source>
</evidence>
<dbReference type="InterPro" id="IPR050800">
    <property type="entry name" value="ARTD/PARP"/>
</dbReference>
<dbReference type="InterPro" id="IPR004102">
    <property type="entry name" value="Poly(ADP-ribose)pol_reg_dom"/>
</dbReference>
<keyword evidence="7" id="KW-0863">Zinc-finger</keyword>
<evidence type="ECO:0000256" key="9">
    <source>
        <dbReference type="ARBA" id="ARBA00023027"/>
    </source>
</evidence>
<evidence type="ECO:0000256" key="12">
    <source>
        <dbReference type="ARBA" id="ARBA00024347"/>
    </source>
</evidence>
<comment type="caution">
    <text evidence="20">The sequence shown here is derived from an EMBL/GenBank/DDBJ whole genome shotgun (WGS) entry which is preliminary data.</text>
</comment>
<reference evidence="20 21" key="1">
    <citation type="journal article" date="2023" name="Sci. Data">
        <title>Genome assembly of the Korean intertidal mud-creeper Batillaria attramentaria.</title>
        <authorList>
            <person name="Patra A.K."/>
            <person name="Ho P.T."/>
            <person name="Jun S."/>
            <person name="Lee S.J."/>
            <person name="Kim Y."/>
            <person name="Won Y.J."/>
        </authorList>
    </citation>
    <scope>NUCLEOTIDE SEQUENCE [LARGE SCALE GENOMIC DNA]</scope>
    <source>
        <strain evidence="20">Wonlab-2016</strain>
    </source>
</reference>
<dbReference type="InterPro" id="IPR036616">
    <property type="entry name" value="Poly(ADP-ribose)pol_reg_dom_sf"/>
</dbReference>
<dbReference type="FunFam" id="1.20.142.10:FF:000001">
    <property type="entry name" value="Poly [ADP-ribose] polymerase"/>
    <property type="match status" value="1"/>
</dbReference>
<keyword evidence="10" id="KW-0238">DNA-binding</keyword>
<dbReference type="Pfam" id="PF00644">
    <property type="entry name" value="PARP"/>
    <property type="match status" value="1"/>
</dbReference>
<dbReference type="GO" id="GO:0008270">
    <property type="term" value="F:zinc ion binding"/>
    <property type="evidence" value="ECO:0007669"/>
    <property type="project" value="UniProtKB-KW"/>
</dbReference>
<comment type="subcellular location">
    <subcellularLocation>
        <location evidence="1">Nucleus</location>
    </subcellularLocation>
</comment>
<evidence type="ECO:0000259" key="19">
    <source>
        <dbReference type="PROSITE" id="PS51977"/>
    </source>
</evidence>
<dbReference type="GO" id="GO:0003677">
    <property type="term" value="F:DNA binding"/>
    <property type="evidence" value="ECO:0007669"/>
    <property type="project" value="UniProtKB-KW"/>
</dbReference>
<dbReference type="Gene3D" id="2.20.140.10">
    <property type="entry name" value="WGR domain"/>
    <property type="match status" value="1"/>
</dbReference>
<proteinExistence type="inferred from homology"/>
<dbReference type="GO" id="GO:0003950">
    <property type="term" value="F:NAD+ poly-ADP-ribosyltransferase activity"/>
    <property type="evidence" value="ECO:0007669"/>
    <property type="project" value="UniProtKB-UniRule"/>
</dbReference>
<keyword evidence="8" id="KW-0862">Zinc</keyword>
<dbReference type="Gene3D" id="3.30.720.50">
    <property type="match status" value="2"/>
</dbReference>
<dbReference type="Gene3D" id="3.90.228.10">
    <property type="match status" value="1"/>
</dbReference>
<evidence type="ECO:0000259" key="17">
    <source>
        <dbReference type="PROSITE" id="PS51059"/>
    </source>
</evidence>
<evidence type="ECO:0000256" key="6">
    <source>
        <dbReference type="ARBA" id="ARBA00022737"/>
    </source>
</evidence>
<keyword evidence="21" id="KW-1185">Reference proteome</keyword>
<evidence type="ECO:0000313" key="21">
    <source>
        <dbReference type="Proteomes" id="UP001519460"/>
    </source>
</evidence>
<accession>A0ABD0JL35</accession>
<dbReference type="AlphaFoldDB" id="A0ABD0JL35"/>
<evidence type="ECO:0000256" key="2">
    <source>
        <dbReference type="ARBA" id="ARBA00022676"/>
    </source>
</evidence>
<dbReference type="Pfam" id="PF05406">
    <property type="entry name" value="WGR"/>
    <property type="match status" value="1"/>
</dbReference>